<dbReference type="InterPro" id="IPR036390">
    <property type="entry name" value="WH_DNA-bd_sf"/>
</dbReference>
<keyword evidence="2" id="KW-0238">DNA-binding</keyword>
<dbReference type="Pfam" id="PF01037">
    <property type="entry name" value="AsnC_trans_reg"/>
    <property type="match status" value="1"/>
</dbReference>
<gene>
    <name evidence="5" type="primary">asnC_1</name>
    <name evidence="5" type="ORF">NWFMUON74_20500</name>
</gene>
<feature type="domain" description="HTH asnC-type" evidence="4">
    <location>
        <begin position="1"/>
        <end position="66"/>
    </location>
</feature>
<dbReference type="SUPFAM" id="SSF54909">
    <property type="entry name" value="Dimeric alpha+beta barrel"/>
    <property type="match status" value="1"/>
</dbReference>
<dbReference type="Gene3D" id="3.30.70.920">
    <property type="match status" value="1"/>
</dbReference>
<dbReference type="InterPro" id="IPR011008">
    <property type="entry name" value="Dimeric_a/b-barrel"/>
</dbReference>
<dbReference type="KEGG" id="nwl:NWFMUON74_20500"/>
<dbReference type="PROSITE" id="PS50956">
    <property type="entry name" value="HTH_ASNC_2"/>
    <property type="match status" value="2"/>
</dbReference>
<protein>
    <submittedName>
        <fullName evidence="5">AsnC family transcriptional regulator</fullName>
    </submittedName>
</protein>
<dbReference type="GO" id="GO:0043565">
    <property type="term" value="F:sequence-specific DNA binding"/>
    <property type="evidence" value="ECO:0007669"/>
    <property type="project" value="InterPro"/>
</dbReference>
<dbReference type="PRINTS" id="PR00033">
    <property type="entry name" value="HTHASNC"/>
</dbReference>
<dbReference type="PANTHER" id="PTHR30154:SF34">
    <property type="entry name" value="TRANSCRIPTIONAL REGULATOR AZLB"/>
    <property type="match status" value="1"/>
</dbReference>
<dbReference type="GO" id="GO:0043200">
    <property type="term" value="P:response to amino acid"/>
    <property type="evidence" value="ECO:0007669"/>
    <property type="project" value="TreeGrafter"/>
</dbReference>
<dbReference type="RefSeq" id="WP_187687563.1">
    <property type="nucleotide sequence ID" value="NZ_AP023396.1"/>
</dbReference>
<dbReference type="InterPro" id="IPR019888">
    <property type="entry name" value="Tscrpt_reg_AsnC-like"/>
</dbReference>
<evidence type="ECO:0000259" key="4">
    <source>
        <dbReference type="PROSITE" id="PS50956"/>
    </source>
</evidence>
<dbReference type="SMART" id="SM00344">
    <property type="entry name" value="HTH_ASNC"/>
    <property type="match status" value="2"/>
</dbReference>
<feature type="domain" description="HTH asnC-type" evidence="4">
    <location>
        <begin position="172"/>
        <end position="232"/>
    </location>
</feature>
<dbReference type="Pfam" id="PF13404">
    <property type="entry name" value="HTH_AsnC-type"/>
    <property type="match status" value="2"/>
</dbReference>
<dbReference type="Proteomes" id="UP000516173">
    <property type="component" value="Chromosome"/>
</dbReference>
<dbReference type="PANTHER" id="PTHR30154">
    <property type="entry name" value="LEUCINE-RESPONSIVE REGULATORY PROTEIN"/>
    <property type="match status" value="1"/>
</dbReference>
<keyword evidence="1" id="KW-0805">Transcription regulation</keyword>
<reference evidence="5 6" key="1">
    <citation type="submission" date="2020-08" db="EMBL/GenBank/DDBJ databases">
        <title>Genome Sequencing of Nocardia wallacei strain FMUON74 and assembly.</title>
        <authorList>
            <person name="Toyokawa M."/>
            <person name="Uesaka K."/>
        </authorList>
    </citation>
    <scope>NUCLEOTIDE SEQUENCE [LARGE SCALE GENOMIC DNA]</scope>
    <source>
        <strain evidence="5 6">FMUON74</strain>
    </source>
</reference>
<evidence type="ECO:0000313" key="6">
    <source>
        <dbReference type="Proteomes" id="UP000516173"/>
    </source>
</evidence>
<evidence type="ECO:0000256" key="1">
    <source>
        <dbReference type="ARBA" id="ARBA00023015"/>
    </source>
</evidence>
<organism evidence="5 6">
    <name type="scientific">Nocardia wallacei</name>
    <dbReference type="NCBI Taxonomy" id="480035"/>
    <lineage>
        <taxon>Bacteria</taxon>
        <taxon>Bacillati</taxon>
        <taxon>Actinomycetota</taxon>
        <taxon>Actinomycetes</taxon>
        <taxon>Mycobacteriales</taxon>
        <taxon>Nocardiaceae</taxon>
        <taxon>Nocardia</taxon>
    </lineage>
</organism>
<evidence type="ECO:0000256" key="2">
    <source>
        <dbReference type="ARBA" id="ARBA00023125"/>
    </source>
</evidence>
<dbReference type="AlphaFoldDB" id="A0A7G1KGP4"/>
<keyword evidence="6" id="KW-1185">Reference proteome</keyword>
<dbReference type="EMBL" id="AP023396">
    <property type="protein sequence ID" value="BCK54278.1"/>
    <property type="molecule type" value="Genomic_DNA"/>
</dbReference>
<dbReference type="InterPro" id="IPR000485">
    <property type="entry name" value="AsnC-type_HTH_dom"/>
</dbReference>
<sequence>MDSVELDGVASALVHALQVDGRAPFSRIADVLGVSDRTVARRFGRLRAHGLVRVTGVPDSDRTGYAEWLVRLRTRPGSAALVARELARRQDSSWVTVLSGGTEVVAVIRVEGEQPLPTRVLTGHAQVDAVDAQRLLRHLTARRWPGRTRALTPEQVAALRIPEPETSGAVVLTDLDRRLLVALRLDGRADFPSLARATGWSESAVRRRVDELRRRGVVRFDVEIDAATLGFAVQAILWLTVSPARLAAVADQLNAHTEVAFAGATTGPHNLVVLVVCRTASDLFDYLSTTIGRIPGIERVESAALTTIVKRTAPPRLP</sequence>
<dbReference type="GO" id="GO:0005829">
    <property type="term" value="C:cytosol"/>
    <property type="evidence" value="ECO:0007669"/>
    <property type="project" value="TreeGrafter"/>
</dbReference>
<accession>A0A7G1KGP4</accession>
<dbReference type="SUPFAM" id="SSF46785">
    <property type="entry name" value="Winged helix' DNA-binding domain"/>
    <property type="match status" value="2"/>
</dbReference>
<dbReference type="InterPro" id="IPR036388">
    <property type="entry name" value="WH-like_DNA-bd_sf"/>
</dbReference>
<keyword evidence="3" id="KW-0804">Transcription</keyword>
<dbReference type="GeneID" id="80346611"/>
<name>A0A7G1KGP4_9NOCA</name>
<evidence type="ECO:0000313" key="5">
    <source>
        <dbReference type="EMBL" id="BCK54278.1"/>
    </source>
</evidence>
<dbReference type="Gene3D" id="1.10.10.10">
    <property type="entry name" value="Winged helix-like DNA-binding domain superfamily/Winged helix DNA-binding domain"/>
    <property type="match status" value="2"/>
</dbReference>
<proteinExistence type="predicted"/>
<evidence type="ECO:0000256" key="3">
    <source>
        <dbReference type="ARBA" id="ARBA00023163"/>
    </source>
</evidence>
<dbReference type="InterPro" id="IPR019887">
    <property type="entry name" value="Tscrpt_reg_AsnC/Lrp_C"/>
</dbReference>